<dbReference type="GO" id="GO:0000118">
    <property type="term" value="C:histone deacetylase complex"/>
    <property type="evidence" value="ECO:0007669"/>
    <property type="project" value="TreeGrafter"/>
</dbReference>
<dbReference type="Gene3D" id="1.20.1160.11">
    <property type="entry name" value="Paired amphipathic helix"/>
    <property type="match status" value="1"/>
</dbReference>
<dbReference type="OrthoDB" id="692617at2759"/>
<keyword evidence="3 4" id="KW-0539">Nucleus</keyword>
<evidence type="ECO:0000256" key="4">
    <source>
        <dbReference type="PROSITE-ProRule" id="PRU00810"/>
    </source>
</evidence>
<dbReference type="InterPro" id="IPR036600">
    <property type="entry name" value="PAH_sf"/>
</dbReference>
<feature type="region of interest" description="Disordered" evidence="5">
    <location>
        <begin position="178"/>
        <end position="218"/>
    </location>
</feature>
<dbReference type="PANTHER" id="PTHR12346:SF0">
    <property type="entry name" value="SIN3A, ISOFORM G"/>
    <property type="match status" value="1"/>
</dbReference>
<dbReference type="GO" id="GO:0000122">
    <property type="term" value="P:negative regulation of transcription by RNA polymerase II"/>
    <property type="evidence" value="ECO:0007669"/>
    <property type="project" value="TreeGrafter"/>
</dbReference>
<dbReference type="Proteomes" id="UP000479710">
    <property type="component" value="Unassembled WGS sequence"/>
</dbReference>
<evidence type="ECO:0000256" key="1">
    <source>
        <dbReference type="ARBA" id="ARBA00004123"/>
    </source>
</evidence>
<evidence type="ECO:0000313" key="6">
    <source>
        <dbReference type="EMBL" id="KAF0928409.1"/>
    </source>
</evidence>
<dbReference type="Pfam" id="PF02671">
    <property type="entry name" value="PAH"/>
    <property type="match status" value="1"/>
</dbReference>
<dbReference type="PANTHER" id="PTHR12346">
    <property type="entry name" value="SIN3B-RELATED"/>
    <property type="match status" value="1"/>
</dbReference>
<dbReference type="InterPro" id="IPR039774">
    <property type="entry name" value="Sin3-like"/>
</dbReference>
<keyword evidence="7" id="KW-1185">Reference proteome</keyword>
<comment type="caution">
    <text evidence="6">The sequence shown here is derived from an EMBL/GenBank/DDBJ whole genome shotgun (WGS) entry which is preliminary data.</text>
</comment>
<dbReference type="PROSITE" id="PS51477">
    <property type="entry name" value="PAH"/>
    <property type="match status" value="1"/>
</dbReference>
<dbReference type="InterPro" id="IPR003822">
    <property type="entry name" value="PAH"/>
</dbReference>
<sequence length="441" mass="48738">MAQPPPSDDAHTVAAVSFLKNVRIRFQARLAVYEELCAVLKDYSDDPAAPAAPVVHRTMALLHGHPDLIAELNKIIHPLNRIELPTGDDDDQQGARPLRKRNGQVLKAEQLLADAKIVGGDKLHNRVLAVIDAVHDDKGLDAHQVYARFKELLAPDAPGHLYLLRGIADFLPKPNDLLPPHAAEGDPDADHRPSSFKRKRAAPNAAAADAVDINQNGDSLRPSWAKDKLVRAVAVVELHVNQNGDSLRPNRDKKKPCAADSQNALDDNDGDGDAVLPSSAKKPRSADNKIKRHPLNDGEESDTCWHVTTEDPHAVAATFRKMLEFHAWYSKLVTTMRRAEQLEREPHPHGALQDLFPSRECHEILEELYGGGWRTMQVTLDDGGRRADQMTLAAMLLLLRQKEDAAVKLAKRRGTKTRYGEPAAVSPAVIRARVRARRHQA</sequence>
<accession>A0A6G1EUY1</accession>
<name>A0A6G1EUY1_9ORYZ</name>
<gene>
    <name evidence="6" type="ORF">E2562_003227</name>
</gene>
<evidence type="ECO:0000256" key="3">
    <source>
        <dbReference type="ARBA" id="ARBA00023242"/>
    </source>
</evidence>
<dbReference type="AlphaFoldDB" id="A0A6G1EUY1"/>
<dbReference type="SUPFAM" id="SSF47762">
    <property type="entry name" value="PAH2 domain"/>
    <property type="match status" value="1"/>
</dbReference>
<evidence type="ECO:0000256" key="2">
    <source>
        <dbReference type="ARBA" id="ARBA00022491"/>
    </source>
</evidence>
<feature type="region of interest" description="Disordered" evidence="5">
    <location>
        <begin position="243"/>
        <end position="304"/>
    </location>
</feature>
<evidence type="ECO:0008006" key="8">
    <source>
        <dbReference type="Google" id="ProtNLM"/>
    </source>
</evidence>
<organism evidence="6 7">
    <name type="scientific">Oryza meyeriana var. granulata</name>
    <dbReference type="NCBI Taxonomy" id="110450"/>
    <lineage>
        <taxon>Eukaryota</taxon>
        <taxon>Viridiplantae</taxon>
        <taxon>Streptophyta</taxon>
        <taxon>Embryophyta</taxon>
        <taxon>Tracheophyta</taxon>
        <taxon>Spermatophyta</taxon>
        <taxon>Magnoliopsida</taxon>
        <taxon>Liliopsida</taxon>
        <taxon>Poales</taxon>
        <taxon>Poaceae</taxon>
        <taxon>BOP clade</taxon>
        <taxon>Oryzoideae</taxon>
        <taxon>Oryzeae</taxon>
        <taxon>Oryzinae</taxon>
        <taxon>Oryza</taxon>
        <taxon>Oryza meyeriana</taxon>
    </lineage>
</organism>
<evidence type="ECO:0000256" key="5">
    <source>
        <dbReference type="SAM" id="MobiDB-lite"/>
    </source>
</evidence>
<dbReference type="GO" id="GO:0000785">
    <property type="term" value="C:chromatin"/>
    <property type="evidence" value="ECO:0007669"/>
    <property type="project" value="TreeGrafter"/>
</dbReference>
<dbReference type="GO" id="GO:0003714">
    <property type="term" value="F:transcription corepressor activity"/>
    <property type="evidence" value="ECO:0007669"/>
    <property type="project" value="InterPro"/>
</dbReference>
<protein>
    <recommendedName>
        <fullName evidence="8">Histone deacetylase interacting domain-containing protein</fullName>
    </recommendedName>
</protein>
<reference evidence="6 7" key="1">
    <citation type="submission" date="2019-11" db="EMBL/GenBank/DDBJ databases">
        <title>Whole genome sequence of Oryza granulata.</title>
        <authorList>
            <person name="Li W."/>
        </authorList>
    </citation>
    <scope>NUCLEOTIDE SEQUENCE [LARGE SCALE GENOMIC DNA]</scope>
    <source>
        <strain evidence="7">cv. Menghai</strain>
        <tissue evidence="6">Leaf</tissue>
    </source>
</reference>
<evidence type="ECO:0000313" key="7">
    <source>
        <dbReference type="Proteomes" id="UP000479710"/>
    </source>
</evidence>
<comment type="subcellular location">
    <subcellularLocation>
        <location evidence="1 4">Nucleus</location>
    </subcellularLocation>
</comment>
<proteinExistence type="predicted"/>
<dbReference type="EMBL" id="SPHZ02000002">
    <property type="protein sequence ID" value="KAF0928409.1"/>
    <property type="molecule type" value="Genomic_DNA"/>
</dbReference>
<keyword evidence="2" id="KW-0678">Repressor</keyword>